<evidence type="ECO:0000259" key="6">
    <source>
        <dbReference type="PROSITE" id="PS51123"/>
    </source>
</evidence>
<dbReference type="InterPro" id="IPR050330">
    <property type="entry name" value="Bact_OuterMem_StrucFunc"/>
</dbReference>
<sequence length="607" mass="66149">MSRNLSKLLLLSLCGLAICCSKGKKDGNKDEVTHTPSETETVSKPQNNASDPNPTEDGVLDVNLSDQKQLDIFVNALQADDAVLGLFEEKLRKGGFSEVELLEIKHRLSTSVSDEVSQQTSINNSGDAVKKSAQNLFKTVAKGTDQVMQRGNPNAQRVEDLINERLALINQKTGYNANAMEDLAKAKMADFMGGDKSLLYEKMTQAGVYNAYGLRQAQETIAATNNPDSIAQAMAGYLKMTEREIQLLGKVPSFERYLNELEARENKAAILDPEVEKQLQSGKASQAFTKLLNHHTKIASLNAKSILNKSKKARAQFQKLNPTWNGEDDAVGNTYFDEKGNVVFLPLGKISFADRVVSHKPGFPKGGFSEGSLGEPDLPKDTGNFDARFCSIGIGGVLVLEFTDNALTDVNGPDLFIFEIGKVEPTVLEISKDGNEWIHVGEIEGGTAMVDIHEFVKPGETFTFVRLTDLMTESGIPGADVDAVAAIGGAIRLQLDSSVLFEFGKFELKPEAEVLLSELIPQIEQLGKGTIVVEGHTDNIGNAVSNKTLSEQRAQSVSQVLKSLMKGSANNFSWQTKGFGDSQPVAPNNTDENRQKNRRVELLILPK</sequence>
<dbReference type="PANTHER" id="PTHR30329:SF21">
    <property type="entry name" value="LIPOPROTEIN YIAD-RELATED"/>
    <property type="match status" value="1"/>
</dbReference>
<evidence type="ECO:0000313" key="8">
    <source>
        <dbReference type="Proteomes" id="UP000468707"/>
    </source>
</evidence>
<dbReference type="EMBL" id="JAAAMI010000009">
    <property type="protein sequence ID" value="NDV44815.1"/>
    <property type="molecule type" value="Genomic_DNA"/>
</dbReference>
<dbReference type="RefSeq" id="WP_163636237.1">
    <property type="nucleotide sequence ID" value="NZ_JAAAMI010000009.1"/>
</dbReference>
<dbReference type="PRINTS" id="PR01021">
    <property type="entry name" value="OMPADOMAIN"/>
</dbReference>
<dbReference type="AlphaFoldDB" id="A0A6I5KXZ1"/>
<dbReference type="Pfam" id="PF00691">
    <property type="entry name" value="OmpA"/>
    <property type="match status" value="1"/>
</dbReference>
<evidence type="ECO:0000256" key="5">
    <source>
        <dbReference type="SAM" id="MobiDB-lite"/>
    </source>
</evidence>
<proteinExistence type="predicted"/>
<keyword evidence="8" id="KW-1185">Reference proteome</keyword>
<feature type="region of interest" description="Disordered" evidence="5">
    <location>
        <begin position="577"/>
        <end position="596"/>
    </location>
</feature>
<feature type="domain" description="OmpA-like" evidence="6">
    <location>
        <begin position="488"/>
        <end position="607"/>
    </location>
</feature>
<reference evidence="7 8" key="1">
    <citation type="submission" date="2020-01" db="EMBL/GenBank/DDBJ databases">
        <title>Muricauda sediminis sp.nov. 40Bstr401.</title>
        <authorList>
            <person name="Xue Z."/>
            <person name="Zhu S."/>
            <person name="Ren N."/>
            <person name="Chen T."/>
            <person name="Chen X."/>
            <person name="Chen J."/>
            <person name="Yang J."/>
        </authorList>
    </citation>
    <scope>NUCLEOTIDE SEQUENCE [LARGE SCALE GENOMIC DNA]</scope>
    <source>
        <strain evidence="7 8">40Bstr401</strain>
    </source>
</reference>
<evidence type="ECO:0000256" key="2">
    <source>
        <dbReference type="ARBA" id="ARBA00023136"/>
    </source>
</evidence>
<comment type="caution">
    <text evidence="7">The sequence shown here is derived from an EMBL/GenBank/DDBJ whole genome shotgun (WGS) entry which is preliminary data.</text>
</comment>
<feature type="region of interest" description="Disordered" evidence="5">
    <location>
        <begin position="25"/>
        <end position="58"/>
    </location>
</feature>
<dbReference type="Proteomes" id="UP000468707">
    <property type="component" value="Unassembled WGS sequence"/>
</dbReference>
<dbReference type="InterPro" id="IPR006665">
    <property type="entry name" value="OmpA-like"/>
</dbReference>
<gene>
    <name evidence="7" type="ORF">GTK07_15910</name>
</gene>
<evidence type="ECO:0000256" key="1">
    <source>
        <dbReference type="ARBA" id="ARBA00004442"/>
    </source>
</evidence>
<keyword evidence="2 4" id="KW-0472">Membrane</keyword>
<keyword evidence="3" id="KW-0998">Cell outer membrane</keyword>
<comment type="subcellular location">
    <subcellularLocation>
        <location evidence="1">Cell outer membrane</location>
    </subcellularLocation>
</comment>
<dbReference type="GO" id="GO:0009279">
    <property type="term" value="C:cell outer membrane"/>
    <property type="evidence" value="ECO:0007669"/>
    <property type="project" value="UniProtKB-SubCell"/>
</dbReference>
<dbReference type="InterPro" id="IPR036737">
    <property type="entry name" value="OmpA-like_sf"/>
</dbReference>
<accession>A0A6I5KXZ1</accession>
<evidence type="ECO:0000256" key="4">
    <source>
        <dbReference type="PROSITE-ProRule" id="PRU00473"/>
    </source>
</evidence>
<feature type="compositionally biased region" description="Polar residues" evidence="5">
    <location>
        <begin position="34"/>
        <end position="53"/>
    </location>
</feature>
<name>A0A6I5KXZ1_9FLAO</name>
<dbReference type="SUPFAM" id="SSF103088">
    <property type="entry name" value="OmpA-like"/>
    <property type="match status" value="1"/>
</dbReference>
<evidence type="ECO:0000256" key="3">
    <source>
        <dbReference type="ARBA" id="ARBA00023237"/>
    </source>
</evidence>
<dbReference type="PROSITE" id="PS51123">
    <property type="entry name" value="OMPA_2"/>
    <property type="match status" value="1"/>
</dbReference>
<dbReference type="InterPro" id="IPR006664">
    <property type="entry name" value="OMP_bac"/>
</dbReference>
<organism evidence="7 8">
    <name type="scientific">Flagellimonas sediminis</name>
    <dbReference type="NCBI Taxonomy" id="2696468"/>
    <lineage>
        <taxon>Bacteria</taxon>
        <taxon>Pseudomonadati</taxon>
        <taxon>Bacteroidota</taxon>
        <taxon>Flavobacteriia</taxon>
        <taxon>Flavobacteriales</taxon>
        <taxon>Flavobacteriaceae</taxon>
        <taxon>Flagellimonas</taxon>
    </lineage>
</organism>
<dbReference type="PANTHER" id="PTHR30329">
    <property type="entry name" value="STATOR ELEMENT OF FLAGELLAR MOTOR COMPLEX"/>
    <property type="match status" value="1"/>
</dbReference>
<protein>
    <submittedName>
        <fullName evidence="7">OmpA family protein</fullName>
    </submittedName>
</protein>
<evidence type="ECO:0000313" key="7">
    <source>
        <dbReference type="EMBL" id="NDV44815.1"/>
    </source>
</evidence>
<dbReference type="Gene3D" id="3.30.1330.60">
    <property type="entry name" value="OmpA-like domain"/>
    <property type="match status" value="1"/>
</dbReference>
<dbReference type="CDD" id="cd07185">
    <property type="entry name" value="OmpA_C-like"/>
    <property type="match status" value="1"/>
</dbReference>